<dbReference type="GO" id="GO:0014069">
    <property type="term" value="C:postsynaptic density"/>
    <property type="evidence" value="ECO:0000318"/>
    <property type="project" value="GO_Central"/>
</dbReference>
<dbReference type="GO" id="GO:0043005">
    <property type="term" value="C:neuron projection"/>
    <property type="evidence" value="ECO:0000318"/>
    <property type="project" value="GO_Central"/>
</dbReference>
<feature type="compositionally biased region" description="Acidic residues" evidence="1">
    <location>
        <begin position="546"/>
        <end position="565"/>
    </location>
</feature>
<dbReference type="GO" id="GO:1990809">
    <property type="term" value="P:endoplasmic reticulum tubular network membrane organization"/>
    <property type="evidence" value="ECO:0000318"/>
    <property type="project" value="GO_Central"/>
</dbReference>
<dbReference type="GO" id="GO:0030182">
    <property type="term" value="P:neuron differentiation"/>
    <property type="evidence" value="ECO:0000318"/>
    <property type="project" value="GO_Central"/>
</dbReference>
<dbReference type="GO" id="GO:0007420">
    <property type="term" value="P:brain development"/>
    <property type="evidence" value="ECO:0000318"/>
    <property type="project" value="GO_Central"/>
</dbReference>
<feature type="compositionally biased region" description="Basic and acidic residues" evidence="1">
    <location>
        <begin position="236"/>
        <end position="247"/>
    </location>
</feature>
<feature type="region of interest" description="Disordered" evidence="1">
    <location>
        <begin position="432"/>
        <end position="500"/>
    </location>
</feature>
<feature type="region of interest" description="Disordered" evidence="1">
    <location>
        <begin position="1"/>
        <end position="21"/>
    </location>
</feature>
<dbReference type="HOGENOM" id="CLU_008323_0_0_1"/>
<feature type="compositionally biased region" description="Polar residues" evidence="1">
    <location>
        <begin position="689"/>
        <end position="701"/>
    </location>
</feature>
<feature type="region of interest" description="Disordered" evidence="1">
    <location>
        <begin position="516"/>
        <end position="625"/>
    </location>
</feature>
<evidence type="ECO:0008006" key="4">
    <source>
        <dbReference type="Google" id="ProtNLM"/>
    </source>
</evidence>
<feature type="compositionally biased region" description="Basic and acidic residues" evidence="1">
    <location>
        <begin position="478"/>
        <end position="492"/>
    </location>
</feature>
<dbReference type="GO" id="GO:0005789">
    <property type="term" value="C:endoplasmic reticulum membrane"/>
    <property type="evidence" value="ECO:0000318"/>
    <property type="project" value="GO_Central"/>
</dbReference>
<organism evidence="2 3">
    <name type="scientific">Ornithorhynchus anatinus</name>
    <name type="common">Duckbill platypus</name>
    <dbReference type="NCBI Taxonomy" id="9258"/>
    <lineage>
        <taxon>Eukaryota</taxon>
        <taxon>Metazoa</taxon>
        <taxon>Chordata</taxon>
        <taxon>Craniata</taxon>
        <taxon>Vertebrata</taxon>
        <taxon>Euteleostomi</taxon>
        <taxon>Mammalia</taxon>
        <taxon>Monotremata</taxon>
        <taxon>Ornithorhynchidae</taxon>
        <taxon>Ornithorhynchus</taxon>
    </lineage>
</organism>
<dbReference type="Ensembl" id="ENSOANT00000017732.4">
    <property type="protein sequence ID" value="ENSOANP00000017729.3"/>
    <property type="gene ID" value="ENSOANG00000011191.4"/>
</dbReference>
<dbReference type="InParanoid" id="F7FJZ8"/>
<sequence>MVTEKVMDLKEQPGNPLSAGQEDFTSVLLETAASLPSLSPLSDAPSKECESLDHLPAVMPTKDILQDSSLDISKESTEKAKSPFVDRDFRDFPEMEYSEIGSSFAGSPKAESAVAGQPREEILVKNKEEKENVVSERVLQCPQDLPAVTLPKSAEEQDKILFSDKANFDKDSLDEKEGAVMLKENVSAREDYVDFKPSEQVWEIRDTCREVNNVGVGGANRESKLESSVDETYDADSLKEGSEKDSESSNEDISFPSSPEVLKDTSQAYITCAPFEPTVTTEALIPKAFPLLEDHTSENKTDEKKIAEKKAQILTEQKSTGIKATNPFLASADAPEADYVSTESPSKAPPKVVANMPEGLTPDLVQEAYESKMSDGAGPKLAYETKVDLVQTSESFQEPQHPAAQLCLSFESSEASPSPVLPDIVMEAPLNSLAPGAGASVGQLDSTPLETFAPTNYEQTKPEAENPPPYEEAVSVPLKKELEAKEEIKEPEQVSAAAEADAPYISIACDLIKETKVSTESTSPDLKDYSAPLISGGIGQPRPSDLLEDSSPDSEPVDLFSDDSIPEVPLQESEALPLVKENSVENLFSSEAEGGSKEKLNGTSPALGKPYLESFQPEDPSQTAVPLPSELTFTEVAKKEKIPLQMEELNTLIYSAADSFVSKEPNIREAVLSTDSSPIQIIEDFSPLVSSKASPTAQSARESPGQEKGEIADAQEEPWPLPCSELPHDLSLKSVQIEVEEKALALGLEKSPDVSKRDVPEVSHKSSLPADVSPLSEIVSVVQPKAVVKEAEKKPPSVSEKEERSPSALFSGELSKISGNLAYPILHLLISFWFFSYLPYHNFLWVISLNPVSPTCMWCLYPHGCFSFHFPQ</sequence>
<feature type="compositionally biased region" description="Polar residues" evidence="1">
    <location>
        <begin position="443"/>
        <end position="459"/>
    </location>
</feature>
<reference evidence="2" key="2">
    <citation type="submission" date="2025-09" db="UniProtKB">
        <authorList>
            <consortium name="Ensembl"/>
        </authorList>
    </citation>
    <scope>IDENTIFICATION</scope>
    <source>
        <strain evidence="2">Glennie</strain>
    </source>
</reference>
<feature type="region of interest" description="Disordered" evidence="1">
    <location>
        <begin position="212"/>
        <end position="260"/>
    </location>
</feature>
<dbReference type="GeneTree" id="ENSGT00940000156568"/>
<accession>F7FJZ8</accession>
<dbReference type="GO" id="GO:0071787">
    <property type="term" value="P:endoplasmic reticulum tubular network formation"/>
    <property type="evidence" value="ECO:0000318"/>
    <property type="project" value="GO_Central"/>
</dbReference>
<feature type="region of interest" description="Disordered" evidence="1">
    <location>
        <begin position="689"/>
        <end position="719"/>
    </location>
</feature>
<dbReference type="eggNOG" id="KOG1792">
    <property type="taxonomic scope" value="Eukaryota"/>
</dbReference>
<dbReference type="Proteomes" id="UP000002279">
    <property type="component" value="Unplaced"/>
</dbReference>
<name>F7FJZ8_ORNAN</name>
<dbReference type="OMA" id="PEQTNHE"/>
<feature type="compositionally biased region" description="Basic and acidic residues" evidence="1">
    <location>
        <begin position="1"/>
        <end position="11"/>
    </location>
</feature>
<dbReference type="AlphaFoldDB" id="F7FJZ8"/>
<reference evidence="2" key="1">
    <citation type="submission" date="2025-08" db="UniProtKB">
        <authorList>
            <consortium name="Ensembl"/>
        </authorList>
    </citation>
    <scope>IDENTIFICATION</scope>
    <source>
        <strain evidence="2">Glennie</strain>
    </source>
</reference>
<feature type="region of interest" description="Disordered" evidence="1">
    <location>
        <begin position="335"/>
        <end position="357"/>
    </location>
</feature>
<dbReference type="InterPro" id="IPR046964">
    <property type="entry name" value="RTN1-4"/>
</dbReference>
<evidence type="ECO:0000313" key="2">
    <source>
        <dbReference type="Ensembl" id="ENSOANP00000017729.3"/>
    </source>
</evidence>
<keyword evidence="3" id="KW-1185">Reference proteome</keyword>
<feature type="region of interest" description="Disordered" evidence="1">
    <location>
        <begin position="68"/>
        <end position="87"/>
    </location>
</feature>
<dbReference type="STRING" id="9258.ENSOANP00000017729"/>
<dbReference type="PANTHER" id="PTHR45799:SF1">
    <property type="entry name" value="RETICULON-4"/>
    <property type="match status" value="1"/>
</dbReference>
<evidence type="ECO:0000313" key="3">
    <source>
        <dbReference type="Proteomes" id="UP000002279"/>
    </source>
</evidence>
<evidence type="ECO:0000256" key="1">
    <source>
        <dbReference type="SAM" id="MobiDB-lite"/>
    </source>
</evidence>
<dbReference type="Bgee" id="ENSOANG00000011191">
    <property type="expression patterns" value="Expressed in heart and 8 other cell types or tissues"/>
</dbReference>
<proteinExistence type="predicted"/>
<dbReference type="PANTHER" id="PTHR45799">
    <property type="entry name" value="RETICULON-LIKE PROTEIN"/>
    <property type="match status" value="1"/>
</dbReference>
<protein>
    <recommendedName>
        <fullName evidence="4">Reticulon-4</fullName>
    </recommendedName>
</protein>
<dbReference type="FunCoup" id="F7FJZ8">
    <property type="interactions" value="1026"/>
</dbReference>
<feature type="compositionally biased region" description="Basic and acidic residues" evidence="1">
    <location>
        <begin position="72"/>
        <end position="87"/>
    </location>
</feature>